<proteinExistence type="predicted"/>
<keyword evidence="3" id="KW-0378">Hydrolase</keyword>
<reference evidence="4" key="1">
    <citation type="journal article" date="2019" name="Int. J. Syst. Evol. Microbiol.">
        <title>The Global Catalogue of Microorganisms (GCM) 10K type strain sequencing project: providing services to taxonomists for standard genome sequencing and annotation.</title>
        <authorList>
            <consortium name="The Broad Institute Genomics Platform"/>
            <consortium name="The Broad Institute Genome Sequencing Center for Infectious Disease"/>
            <person name="Wu L."/>
            <person name="Ma J."/>
        </authorList>
    </citation>
    <scope>NUCLEOTIDE SEQUENCE [LARGE SCALE GENOMIC DNA]</scope>
    <source>
        <strain evidence="4">JCM 17688</strain>
    </source>
</reference>
<dbReference type="Gene3D" id="3.40.50.1110">
    <property type="entry name" value="SGNH hydrolase"/>
    <property type="match status" value="1"/>
</dbReference>
<dbReference type="InterPro" id="IPR037460">
    <property type="entry name" value="SEST-like"/>
</dbReference>
<dbReference type="PANTHER" id="PTHR37981">
    <property type="entry name" value="LIPASE 2"/>
    <property type="match status" value="1"/>
</dbReference>
<dbReference type="Proteomes" id="UP001500635">
    <property type="component" value="Unassembled WGS sequence"/>
</dbReference>
<dbReference type="SUPFAM" id="SSF52266">
    <property type="entry name" value="SGNH hydrolase"/>
    <property type="match status" value="1"/>
</dbReference>
<evidence type="ECO:0000313" key="3">
    <source>
        <dbReference type="EMBL" id="GAA4389572.1"/>
    </source>
</evidence>
<dbReference type="CDD" id="cd01823">
    <property type="entry name" value="SEST_like"/>
    <property type="match status" value="1"/>
</dbReference>
<evidence type="ECO:0000313" key="4">
    <source>
        <dbReference type="Proteomes" id="UP001500635"/>
    </source>
</evidence>
<organism evidence="3 4">
    <name type="scientific">Tsukamurella soli</name>
    <dbReference type="NCBI Taxonomy" id="644556"/>
    <lineage>
        <taxon>Bacteria</taxon>
        <taxon>Bacillati</taxon>
        <taxon>Actinomycetota</taxon>
        <taxon>Actinomycetes</taxon>
        <taxon>Mycobacteriales</taxon>
        <taxon>Tsukamurellaceae</taxon>
        <taxon>Tsukamurella</taxon>
    </lineage>
</organism>
<dbReference type="Pfam" id="PF13472">
    <property type="entry name" value="Lipase_GDSL_2"/>
    <property type="match status" value="1"/>
</dbReference>
<accession>A0ABP8JEZ6</accession>
<dbReference type="GO" id="GO:0016787">
    <property type="term" value="F:hydrolase activity"/>
    <property type="evidence" value="ECO:0007669"/>
    <property type="project" value="UniProtKB-KW"/>
</dbReference>
<feature type="region of interest" description="Disordered" evidence="1">
    <location>
        <begin position="1"/>
        <end position="32"/>
    </location>
</feature>
<evidence type="ECO:0000256" key="1">
    <source>
        <dbReference type="SAM" id="MobiDB-lite"/>
    </source>
</evidence>
<keyword evidence="4" id="KW-1185">Reference proteome</keyword>
<comment type="caution">
    <text evidence="3">The sequence shown here is derived from an EMBL/GenBank/DDBJ whole genome shotgun (WGS) entry which is preliminary data.</text>
</comment>
<feature type="domain" description="SGNH hydrolase-type esterase" evidence="2">
    <location>
        <begin position="87"/>
        <end position="322"/>
    </location>
</feature>
<dbReference type="PANTHER" id="PTHR37981:SF1">
    <property type="entry name" value="SGNH HYDROLASE-TYPE ESTERASE DOMAIN-CONTAINING PROTEIN"/>
    <property type="match status" value="1"/>
</dbReference>
<protein>
    <submittedName>
        <fullName evidence="3">SGNH/GDSL hydrolase family protein</fullName>
    </submittedName>
</protein>
<dbReference type="InterPro" id="IPR036514">
    <property type="entry name" value="SGNH_hydro_sf"/>
</dbReference>
<sequence>MVSAGPDLRSPTASETGGAPTRRRRPPLPRMSGAPRRALAAALVLLLVAAVSTRSPLIGTGSHWIRYQTDGINYIPDLPGGAQYVSLGDSYAAAGSFRKRLPLDFCARNADDLGHVLAERLQPVSFTDRACSGATLDDLTVPSQKIENAPQIYGIGPFTRLITVLAGANSLGFGGVITHCFVTPDARCDEYARTNLPGSQGWAFVRAQYIATLQMLHRYAPLAAIVVVGYLPLFPLTGTIDPGCLAGAKIPPANVDAWRVWYLGLEGLVHDVAAHLHLVYIAPPTDHAACTPHPYVALQGVDLRGNGPDAYGLHPTVTGQRAMGDLIEDTLRGRR</sequence>
<gene>
    <name evidence="3" type="ORF">GCM10023147_16500</name>
</gene>
<dbReference type="EMBL" id="BAABFR010000019">
    <property type="protein sequence ID" value="GAA4389572.1"/>
    <property type="molecule type" value="Genomic_DNA"/>
</dbReference>
<name>A0ABP8JEZ6_9ACTN</name>
<dbReference type="InterPro" id="IPR013830">
    <property type="entry name" value="SGNH_hydro"/>
</dbReference>
<evidence type="ECO:0000259" key="2">
    <source>
        <dbReference type="Pfam" id="PF13472"/>
    </source>
</evidence>